<evidence type="ECO:0000313" key="2">
    <source>
        <dbReference type="Proteomes" id="UP001152795"/>
    </source>
</evidence>
<organism evidence="1 2">
    <name type="scientific">Paramuricea clavata</name>
    <name type="common">Red gorgonian</name>
    <name type="synonym">Violescent sea-whip</name>
    <dbReference type="NCBI Taxonomy" id="317549"/>
    <lineage>
        <taxon>Eukaryota</taxon>
        <taxon>Metazoa</taxon>
        <taxon>Cnidaria</taxon>
        <taxon>Anthozoa</taxon>
        <taxon>Octocorallia</taxon>
        <taxon>Malacalcyonacea</taxon>
        <taxon>Plexauridae</taxon>
        <taxon>Paramuricea</taxon>
    </lineage>
</organism>
<protein>
    <submittedName>
        <fullName evidence="1">Uncharacterized protein</fullName>
    </submittedName>
</protein>
<dbReference type="AlphaFoldDB" id="A0A6S7HFR6"/>
<dbReference type="OrthoDB" id="5987946at2759"/>
<evidence type="ECO:0000313" key="1">
    <source>
        <dbReference type="EMBL" id="CAB4002043.1"/>
    </source>
</evidence>
<accession>A0A6S7HFR6</accession>
<gene>
    <name evidence="1" type="ORF">PACLA_8A000560</name>
</gene>
<name>A0A6S7HFR6_PARCT</name>
<keyword evidence="2" id="KW-1185">Reference proteome</keyword>
<sequence>MDLMKHHQFSTTMIVFKICNYSFCRRAFPGLCSRETKRPYLSNNRKSTPTRNSMGASRSLIPFVPKETWTHDFYTLSSTTQLFSPGHEEGDTLLSAGLGRRKLVCPNKNASHSEFQKFLESEFPRLKAGGGFELLRAVGGGGGKRRLQVIPPGTEGYSIPYIRGVVGSGVVFVRPLQANLDTSRLSFDVSLKC</sequence>
<reference evidence="1" key="1">
    <citation type="submission" date="2020-04" db="EMBL/GenBank/DDBJ databases">
        <authorList>
            <person name="Alioto T."/>
            <person name="Alioto T."/>
            <person name="Gomez Garrido J."/>
        </authorList>
    </citation>
    <scope>NUCLEOTIDE SEQUENCE</scope>
    <source>
        <strain evidence="1">A484AB</strain>
    </source>
</reference>
<dbReference type="Proteomes" id="UP001152795">
    <property type="component" value="Unassembled WGS sequence"/>
</dbReference>
<dbReference type="EMBL" id="CACRXK020004242">
    <property type="protein sequence ID" value="CAB4002043.1"/>
    <property type="molecule type" value="Genomic_DNA"/>
</dbReference>
<proteinExistence type="predicted"/>
<comment type="caution">
    <text evidence="1">The sequence shown here is derived from an EMBL/GenBank/DDBJ whole genome shotgun (WGS) entry which is preliminary data.</text>
</comment>